<protein>
    <submittedName>
        <fullName evidence="2">Uncharacterized protein</fullName>
    </submittedName>
</protein>
<evidence type="ECO:0000313" key="2">
    <source>
        <dbReference type="WBParaSite" id="PSAMB.scaffold12578size2699.g34954.t1"/>
    </source>
</evidence>
<reference evidence="2" key="1">
    <citation type="submission" date="2022-11" db="UniProtKB">
        <authorList>
            <consortium name="WormBaseParasite"/>
        </authorList>
    </citation>
    <scope>IDENTIFICATION</scope>
</reference>
<sequence length="40" mass="4392">MRLRRWITAVKAPGIARAFEKLGHFRRAIPGSGAFPAATL</sequence>
<accession>A0A914UTT5</accession>
<dbReference type="AlphaFoldDB" id="A0A914UTT5"/>
<evidence type="ECO:0000313" key="1">
    <source>
        <dbReference type="Proteomes" id="UP000887566"/>
    </source>
</evidence>
<keyword evidence="1" id="KW-1185">Reference proteome</keyword>
<organism evidence="1 2">
    <name type="scientific">Plectus sambesii</name>
    <dbReference type="NCBI Taxonomy" id="2011161"/>
    <lineage>
        <taxon>Eukaryota</taxon>
        <taxon>Metazoa</taxon>
        <taxon>Ecdysozoa</taxon>
        <taxon>Nematoda</taxon>
        <taxon>Chromadorea</taxon>
        <taxon>Plectida</taxon>
        <taxon>Plectina</taxon>
        <taxon>Plectoidea</taxon>
        <taxon>Plectidae</taxon>
        <taxon>Plectus</taxon>
    </lineage>
</organism>
<dbReference type="Proteomes" id="UP000887566">
    <property type="component" value="Unplaced"/>
</dbReference>
<name>A0A914UTT5_9BILA</name>
<dbReference type="WBParaSite" id="PSAMB.scaffold12578size2699.g34954.t1">
    <property type="protein sequence ID" value="PSAMB.scaffold12578size2699.g34954.t1"/>
    <property type="gene ID" value="PSAMB.scaffold12578size2699.g34954"/>
</dbReference>
<proteinExistence type="predicted"/>